<evidence type="ECO:0000256" key="1">
    <source>
        <dbReference type="SAM" id="MobiDB-lite"/>
    </source>
</evidence>
<organism evidence="3 4">
    <name type="scientific">Marasmius crinis-equi</name>
    <dbReference type="NCBI Taxonomy" id="585013"/>
    <lineage>
        <taxon>Eukaryota</taxon>
        <taxon>Fungi</taxon>
        <taxon>Dikarya</taxon>
        <taxon>Basidiomycota</taxon>
        <taxon>Agaricomycotina</taxon>
        <taxon>Agaricomycetes</taxon>
        <taxon>Agaricomycetidae</taxon>
        <taxon>Agaricales</taxon>
        <taxon>Marasmiineae</taxon>
        <taxon>Marasmiaceae</taxon>
        <taxon>Marasmius</taxon>
    </lineage>
</organism>
<accession>A0ABR3FQI3</accession>
<comment type="caution">
    <text evidence="3">The sequence shown here is derived from an EMBL/GenBank/DDBJ whole genome shotgun (WGS) entry which is preliminary data.</text>
</comment>
<evidence type="ECO:0000259" key="2">
    <source>
        <dbReference type="Pfam" id="PF20236"/>
    </source>
</evidence>
<reference evidence="3 4" key="1">
    <citation type="submission" date="2024-02" db="EMBL/GenBank/DDBJ databases">
        <title>A draft genome for the cacao thread blight pathogen Marasmius crinis-equi.</title>
        <authorList>
            <person name="Cohen S.P."/>
            <person name="Baruah I.K."/>
            <person name="Amoako-Attah I."/>
            <person name="Bukari Y."/>
            <person name="Meinhardt L.W."/>
            <person name="Bailey B.A."/>
        </authorList>
    </citation>
    <scope>NUCLEOTIDE SEQUENCE [LARGE SCALE GENOMIC DNA]</scope>
    <source>
        <strain evidence="3 4">GH-76</strain>
    </source>
</reference>
<proteinExistence type="predicted"/>
<feature type="domain" description="DUF6593" evidence="2">
    <location>
        <begin position="8"/>
        <end position="199"/>
    </location>
</feature>
<dbReference type="Pfam" id="PF20236">
    <property type="entry name" value="DUF6593"/>
    <property type="match status" value="1"/>
</dbReference>
<dbReference type="EMBL" id="JBAHYK010000161">
    <property type="protein sequence ID" value="KAL0577362.1"/>
    <property type="molecule type" value="Genomic_DNA"/>
</dbReference>
<dbReference type="Proteomes" id="UP001465976">
    <property type="component" value="Unassembled WGS sequence"/>
</dbReference>
<gene>
    <name evidence="3" type="ORF">V5O48_004614</name>
</gene>
<protein>
    <recommendedName>
        <fullName evidence="2">DUF6593 domain-containing protein</fullName>
    </recommendedName>
</protein>
<sequence length="231" mass="25392">MDLFLVPNNPEHTVLVSLNGVAHYQVTTGKIDKSGRRVSKLQRPAESEEDSLIAEIEWKTWEQPAVLRSSLLTRGIPSVECDASLNRRIVKNDGRNQASGGGRAVGVLATEFLYKRTRFSSTRYFLGDDEVEYRWKIVKGVGCVLTNGETDEEIARFSSMATDEGLYAGERKSRLRIQPCSVDIDLVVLSFLMMEKKRRAKAGDKALVMGNAHDEDPQGEGDAGDGGGGGQ</sequence>
<evidence type="ECO:0000313" key="3">
    <source>
        <dbReference type="EMBL" id="KAL0577362.1"/>
    </source>
</evidence>
<feature type="region of interest" description="Disordered" evidence="1">
    <location>
        <begin position="207"/>
        <end position="231"/>
    </location>
</feature>
<keyword evidence="4" id="KW-1185">Reference proteome</keyword>
<evidence type="ECO:0000313" key="4">
    <source>
        <dbReference type="Proteomes" id="UP001465976"/>
    </source>
</evidence>
<name>A0ABR3FQI3_9AGAR</name>
<dbReference type="InterPro" id="IPR046528">
    <property type="entry name" value="DUF6593"/>
</dbReference>